<protein>
    <submittedName>
        <fullName evidence="1">Uncharacterized protein</fullName>
    </submittedName>
</protein>
<proteinExistence type="predicted"/>
<organism evidence="1">
    <name type="scientific">marine metagenome</name>
    <dbReference type="NCBI Taxonomy" id="408172"/>
    <lineage>
        <taxon>unclassified sequences</taxon>
        <taxon>metagenomes</taxon>
        <taxon>ecological metagenomes</taxon>
    </lineage>
</organism>
<gene>
    <name evidence="1" type="ORF">METZ01_LOCUS24219</name>
</gene>
<dbReference type="EMBL" id="UINC01001119">
    <property type="protein sequence ID" value="SUZ71365.1"/>
    <property type="molecule type" value="Genomic_DNA"/>
</dbReference>
<name>A0A381PWI0_9ZZZZ</name>
<accession>A0A381PWI0</accession>
<evidence type="ECO:0000313" key="1">
    <source>
        <dbReference type="EMBL" id="SUZ71365.1"/>
    </source>
</evidence>
<dbReference type="AlphaFoldDB" id="A0A381PWI0"/>
<reference evidence="1" key="1">
    <citation type="submission" date="2018-05" db="EMBL/GenBank/DDBJ databases">
        <authorList>
            <person name="Lanie J.A."/>
            <person name="Ng W.-L."/>
            <person name="Kazmierczak K.M."/>
            <person name="Andrzejewski T.M."/>
            <person name="Davidsen T.M."/>
            <person name="Wayne K.J."/>
            <person name="Tettelin H."/>
            <person name="Glass J.I."/>
            <person name="Rusch D."/>
            <person name="Podicherti R."/>
            <person name="Tsui H.-C.T."/>
            <person name="Winkler M.E."/>
        </authorList>
    </citation>
    <scope>NUCLEOTIDE SEQUENCE</scope>
</reference>
<sequence length="58" mass="6368">MPECRLVGNRGEKGKNWQRIVSYSAEHASYGATSSGTLTTPTGLPWMAAYPSILILLW</sequence>